<evidence type="ECO:0000313" key="4">
    <source>
        <dbReference type="Proteomes" id="UP001157974"/>
    </source>
</evidence>
<accession>A0AAV8UE23</accession>
<evidence type="ECO:0008006" key="5">
    <source>
        <dbReference type="Google" id="ProtNLM"/>
    </source>
</evidence>
<protein>
    <recommendedName>
        <fullName evidence="5">Centrosomal protein of 162 kDa</fullName>
    </recommendedName>
</protein>
<feature type="coiled-coil region" evidence="1">
    <location>
        <begin position="305"/>
        <end position="489"/>
    </location>
</feature>
<organism evidence="3 4">
    <name type="scientific">Rhodosorus marinus</name>
    <dbReference type="NCBI Taxonomy" id="101924"/>
    <lineage>
        <taxon>Eukaryota</taxon>
        <taxon>Rhodophyta</taxon>
        <taxon>Stylonematophyceae</taxon>
        <taxon>Stylonematales</taxon>
        <taxon>Stylonemataceae</taxon>
        <taxon>Rhodosorus</taxon>
    </lineage>
</organism>
<keyword evidence="4" id="KW-1185">Reference proteome</keyword>
<feature type="compositionally biased region" description="Low complexity" evidence="2">
    <location>
        <begin position="135"/>
        <end position="151"/>
    </location>
</feature>
<reference evidence="3 4" key="1">
    <citation type="journal article" date="2023" name="Nat. Commun.">
        <title>Origin of minicircular mitochondrial genomes in red algae.</title>
        <authorList>
            <person name="Lee Y."/>
            <person name="Cho C.H."/>
            <person name="Lee Y.M."/>
            <person name="Park S.I."/>
            <person name="Yang J.H."/>
            <person name="West J.A."/>
            <person name="Bhattacharya D."/>
            <person name="Yoon H.S."/>
        </authorList>
    </citation>
    <scope>NUCLEOTIDE SEQUENCE [LARGE SCALE GENOMIC DNA]</scope>
    <source>
        <strain evidence="3 4">CCMP1338</strain>
        <tissue evidence="3">Whole cell</tissue>
    </source>
</reference>
<feature type="coiled-coil region" evidence="1">
    <location>
        <begin position="21"/>
        <end position="51"/>
    </location>
</feature>
<dbReference type="Proteomes" id="UP001157974">
    <property type="component" value="Unassembled WGS sequence"/>
</dbReference>
<sequence length="603" mass="67861">MEASLEERLVRLGVTELGPKAELSNETLEALRRLVDDLEASRRLVDALEAAKGNEGTEDVPLSRNAPEDMRMLMRSLEKSLDPESFKTVKDEAESILLEVSRSSSGESRTLSNGGSSPDEASASDARGLQTILPPSDAGSHGKSSSNSSPENELRSAMKRLQSELEDEKASNKQLNDELSVAVRQLEVSTSIDGAQYALNDLQYAAEELKETKEKLKAAETVKITLQARLKQLEDEASILNRDVLASDRDTKRAARFIDPTDDSTGLDTSMSISRASKGSAALEEITELEDEGLTRRSAVIEVANLVMQRDLRMAEAEKKELKEQLKRAEDQKNELEDIILSLRQDIALAEINGTEAVAQLEASQTRVASLEADLEAEKRDKEAYRASLSSLTQEHGELEADLRNYRAQLEPLQSVEKDKQRLESECLDLREAEKEQKKMINHLTAALKELDFERSKLREYLIRYETELKRTETRAEQLKQEFLAMEGRRTPARTLADSGRTRRSEKDLMDEQQVAQLTVERDRLRQKDVERDSALKALESTVKVLQREATQSAVSVETLRNKLRKAQDENVQLRLSNELRRTPAPYRSMLEATSKRTQHIRS</sequence>
<evidence type="ECO:0000313" key="3">
    <source>
        <dbReference type="EMBL" id="KAJ8900745.1"/>
    </source>
</evidence>
<evidence type="ECO:0000256" key="2">
    <source>
        <dbReference type="SAM" id="MobiDB-lite"/>
    </source>
</evidence>
<feature type="region of interest" description="Disordered" evidence="2">
    <location>
        <begin position="98"/>
        <end position="157"/>
    </location>
</feature>
<keyword evidence="1" id="KW-0175">Coiled coil</keyword>
<comment type="caution">
    <text evidence="3">The sequence shown here is derived from an EMBL/GenBank/DDBJ whole genome shotgun (WGS) entry which is preliminary data.</text>
</comment>
<feature type="compositionally biased region" description="Low complexity" evidence="2">
    <location>
        <begin position="98"/>
        <end position="112"/>
    </location>
</feature>
<name>A0AAV8UE23_9RHOD</name>
<dbReference type="EMBL" id="JAMWBK010000013">
    <property type="protein sequence ID" value="KAJ8900745.1"/>
    <property type="molecule type" value="Genomic_DNA"/>
</dbReference>
<dbReference type="AlphaFoldDB" id="A0AAV8UE23"/>
<gene>
    <name evidence="3" type="ORF">NDN08_000046</name>
</gene>
<proteinExistence type="predicted"/>
<evidence type="ECO:0000256" key="1">
    <source>
        <dbReference type="SAM" id="Coils"/>
    </source>
</evidence>